<name>A0A016TLA0_9BILA</name>
<proteinExistence type="predicted"/>
<evidence type="ECO:0000313" key="2">
    <source>
        <dbReference type="Proteomes" id="UP000024635"/>
    </source>
</evidence>
<reference evidence="2" key="1">
    <citation type="journal article" date="2015" name="Nat. Genet.">
        <title>The genome and transcriptome of the zoonotic hookworm Ancylostoma ceylanicum identify infection-specific gene families.</title>
        <authorList>
            <person name="Schwarz E.M."/>
            <person name="Hu Y."/>
            <person name="Antoshechkin I."/>
            <person name="Miller M.M."/>
            <person name="Sternberg P.W."/>
            <person name="Aroian R.V."/>
        </authorList>
    </citation>
    <scope>NUCLEOTIDE SEQUENCE</scope>
    <source>
        <strain evidence="2">HY135</strain>
    </source>
</reference>
<protein>
    <submittedName>
        <fullName evidence="1">Uncharacterized protein</fullName>
    </submittedName>
</protein>
<gene>
    <name evidence="1" type="primary">Acey_s0094.g2778</name>
    <name evidence="1" type="ORF">Y032_0094g2778</name>
</gene>
<keyword evidence="2" id="KW-1185">Reference proteome</keyword>
<accession>A0A016TLA0</accession>
<evidence type="ECO:0000313" key="1">
    <source>
        <dbReference type="EMBL" id="EYC03470.1"/>
    </source>
</evidence>
<sequence>MVRRCPNSFQHLTVLDQSGTVRPEEDPRRAVSYTPFHRGLTCAGGKCPMIYAARLPSVHAVIFSSLSF</sequence>
<dbReference type="Proteomes" id="UP000024635">
    <property type="component" value="Unassembled WGS sequence"/>
</dbReference>
<organism evidence="1 2">
    <name type="scientific">Ancylostoma ceylanicum</name>
    <dbReference type="NCBI Taxonomy" id="53326"/>
    <lineage>
        <taxon>Eukaryota</taxon>
        <taxon>Metazoa</taxon>
        <taxon>Ecdysozoa</taxon>
        <taxon>Nematoda</taxon>
        <taxon>Chromadorea</taxon>
        <taxon>Rhabditida</taxon>
        <taxon>Rhabditina</taxon>
        <taxon>Rhabditomorpha</taxon>
        <taxon>Strongyloidea</taxon>
        <taxon>Ancylostomatidae</taxon>
        <taxon>Ancylostomatinae</taxon>
        <taxon>Ancylostoma</taxon>
    </lineage>
</organism>
<dbReference type="EMBL" id="JARK01001430">
    <property type="protein sequence ID" value="EYC03470.1"/>
    <property type="molecule type" value="Genomic_DNA"/>
</dbReference>
<comment type="caution">
    <text evidence="1">The sequence shown here is derived from an EMBL/GenBank/DDBJ whole genome shotgun (WGS) entry which is preliminary data.</text>
</comment>
<dbReference type="AlphaFoldDB" id="A0A016TLA0"/>